<keyword evidence="2" id="KW-1185">Reference proteome</keyword>
<accession>A0ACC1AB61</accession>
<gene>
    <name evidence="1" type="ORF">Patl1_30115</name>
</gene>
<protein>
    <submittedName>
        <fullName evidence="1">Uncharacterized protein</fullName>
    </submittedName>
</protein>
<name>A0ACC1AB61_9ROSI</name>
<organism evidence="1 2">
    <name type="scientific">Pistacia atlantica</name>
    <dbReference type="NCBI Taxonomy" id="434234"/>
    <lineage>
        <taxon>Eukaryota</taxon>
        <taxon>Viridiplantae</taxon>
        <taxon>Streptophyta</taxon>
        <taxon>Embryophyta</taxon>
        <taxon>Tracheophyta</taxon>
        <taxon>Spermatophyta</taxon>
        <taxon>Magnoliopsida</taxon>
        <taxon>eudicotyledons</taxon>
        <taxon>Gunneridae</taxon>
        <taxon>Pentapetalae</taxon>
        <taxon>rosids</taxon>
        <taxon>malvids</taxon>
        <taxon>Sapindales</taxon>
        <taxon>Anacardiaceae</taxon>
        <taxon>Pistacia</taxon>
    </lineage>
</organism>
<proteinExistence type="predicted"/>
<evidence type="ECO:0000313" key="1">
    <source>
        <dbReference type="EMBL" id="KAJ0083603.1"/>
    </source>
</evidence>
<sequence length="421" mass="46272">MDSKLLKAAREGDVVALDSLLEEDPLILEKVALSPTAETPLHIASLAGKTVFVKKILSLKPSFAWELNPSGFSPLHIASANGYIEVVKELLKLGPQLCLIKDKAGRNPLHFAAMKGRVHVIAELVSCCPNCVKEVTTMGETPLHLAVKNKQFEAVKMLLEKLKEDDENDNGELINAKDNEGNTIFQLAMATEQLQVIELLRNESKVEQDMDIKEVGSASGHQFDDGAEAKTQETQTASSDSKQNIWEEVQEMVLVVASLIATVTYQAGLSPPSTIWKQDMKLDSKCIFHHHYHPLSYSCPDLSYFLFMSFNTAGFFASIFLIFFFRSPSSVQVLLPIALISMMITYVTLSVKMSPSGLTLLIIYLATIAIFVYCVLAVEFVKKILHSMFGFAAEKVGGMAKALVKKRKPASASADALKLDA</sequence>
<evidence type="ECO:0000313" key="2">
    <source>
        <dbReference type="Proteomes" id="UP001164250"/>
    </source>
</evidence>
<dbReference type="EMBL" id="CM047907">
    <property type="protein sequence ID" value="KAJ0083603.1"/>
    <property type="molecule type" value="Genomic_DNA"/>
</dbReference>
<comment type="caution">
    <text evidence="1">The sequence shown here is derived from an EMBL/GenBank/DDBJ whole genome shotgun (WGS) entry which is preliminary data.</text>
</comment>
<reference evidence="2" key="1">
    <citation type="journal article" date="2023" name="G3 (Bethesda)">
        <title>Genome assembly and association tests identify interacting loci associated with vigor, precocity, and sex in interspecific pistachio rootstocks.</title>
        <authorList>
            <person name="Palmer W."/>
            <person name="Jacygrad E."/>
            <person name="Sagayaradj S."/>
            <person name="Cavanaugh K."/>
            <person name="Han R."/>
            <person name="Bertier L."/>
            <person name="Beede B."/>
            <person name="Kafkas S."/>
            <person name="Golino D."/>
            <person name="Preece J."/>
            <person name="Michelmore R."/>
        </authorList>
    </citation>
    <scope>NUCLEOTIDE SEQUENCE [LARGE SCALE GENOMIC DNA]</scope>
</reference>
<dbReference type="Proteomes" id="UP001164250">
    <property type="component" value="Chromosome 11"/>
</dbReference>